<name>A0A4V3EA71_9MICO</name>
<evidence type="ECO:0000256" key="3">
    <source>
        <dbReference type="ARBA" id="ARBA00022989"/>
    </source>
</evidence>
<evidence type="ECO:0000259" key="6">
    <source>
        <dbReference type="Pfam" id="PF04138"/>
    </source>
</evidence>
<dbReference type="Pfam" id="PF04138">
    <property type="entry name" value="GtrA_DPMS_TM"/>
    <property type="match status" value="1"/>
</dbReference>
<dbReference type="GO" id="GO:0000271">
    <property type="term" value="P:polysaccharide biosynthetic process"/>
    <property type="evidence" value="ECO:0007669"/>
    <property type="project" value="InterPro"/>
</dbReference>
<feature type="transmembrane region" description="Helical" evidence="5">
    <location>
        <begin position="96"/>
        <end position="116"/>
    </location>
</feature>
<reference evidence="7 8" key="1">
    <citation type="submission" date="2019-03" db="EMBL/GenBank/DDBJ databases">
        <title>Genomic Encyclopedia of Archaeal and Bacterial Type Strains, Phase II (KMG-II): from individual species to whole genera.</title>
        <authorList>
            <person name="Goeker M."/>
        </authorList>
    </citation>
    <scope>NUCLEOTIDE SEQUENCE [LARGE SCALE GENOMIC DNA]</scope>
    <source>
        <strain evidence="7 8">DSM 24782</strain>
    </source>
</reference>
<keyword evidence="2 5" id="KW-0812">Transmembrane</keyword>
<evidence type="ECO:0000256" key="2">
    <source>
        <dbReference type="ARBA" id="ARBA00022692"/>
    </source>
</evidence>
<keyword evidence="8" id="KW-1185">Reference proteome</keyword>
<comment type="caution">
    <text evidence="7">The sequence shown here is derived from an EMBL/GenBank/DDBJ whole genome shotgun (WGS) entry which is preliminary data.</text>
</comment>
<evidence type="ECO:0000313" key="8">
    <source>
        <dbReference type="Proteomes" id="UP000295344"/>
    </source>
</evidence>
<proteinExistence type="predicted"/>
<evidence type="ECO:0000256" key="5">
    <source>
        <dbReference type="SAM" id="Phobius"/>
    </source>
</evidence>
<dbReference type="Proteomes" id="UP000295344">
    <property type="component" value="Unassembled WGS sequence"/>
</dbReference>
<feature type="domain" description="GtrA/DPMS transmembrane" evidence="6">
    <location>
        <begin position="11"/>
        <end position="120"/>
    </location>
</feature>
<dbReference type="InterPro" id="IPR007267">
    <property type="entry name" value="GtrA_DPMS_TM"/>
</dbReference>
<accession>A0A4V3EA71</accession>
<organism evidence="7 8">
    <name type="scientific">Amnibacterium kyonggiense</name>
    <dbReference type="NCBI Taxonomy" id="595671"/>
    <lineage>
        <taxon>Bacteria</taxon>
        <taxon>Bacillati</taxon>
        <taxon>Actinomycetota</taxon>
        <taxon>Actinomycetes</taxon>
        <taxon>Micrococcales</taxon>
        <taxon>Microbacteriaceae</taxon>
        <taxon>Amnibacterium</taxon>
    </lineage>
</organism>
<keyword evidence="4 5" id="KW-0472">Membrane</keyword>
<dbReference type="AlphaFoldDB" id="A0A4V3EA71"/>
<dbReference type="RefSeq" id="WP_162850927.1">
    <property type="nucleotide sequence ID" value="NZ_BAAARP010000001.1"/>
</dbReference>
<protein>
    <submittedName>
        <fullName evidence="7">GtrA-like protein</fullName>
    </submittedName>
</protein>
<dbReference type="EMBL" id="SOAM01000004">
    <property type="protein sequence ID" value="TDS74964.1"/>
    <property type="molecule type" value="Genomic_DNA"/>
</dbReference>
<keyword evidence="3 5" id="KW-1133">Transmembrane helix</keyword>
<sequence>MPTALRRFATFFLGSLAGLTVDLGGFAALVALGVSPALSNLCSSFASISLVYLLVTRLTFGVGASPKTYVLFVAWYTTSILTFSALIGALTSWTDGPPILCKLATVPVSFAANYLFSRFLFRKR</sequence>
<feature type="transmembrane region" description="Helical" evidence="5">
    <location>
        <begin position="68"/>
        <end position="90"/>
    </location>
</feature>
<dbReference type="GO" id="GO:0016020">
    <property type="term" value="C:membrane"/>
    <property type="evidence" value="ECO:0007669"/>
    <property type="project" value="UniProtKB-SubCell"/>
</dbReference>
<evidence type="ECO:0000256" key="1">
    <source>
        <dbReference type="ARBA" id="ARBA00004141"/>
    </source>
</evidence>
<comment type="subcellular location">
    <subcellularLocation>
        <location evidence="1">Membrane</location>
        <topology evidence="1">Multi-pass membrane protein</topology>
    </subcellularLocation>
</comment>
<evidence type="ECO:0000313" key="7">
    <source>
        <dbReference type="EMBL" id="TDS74964.1"/>
    </source>
</evidence>
<gene>
    <name evidence="7" type="ORF">CLV52_3488</name>
</gene>
<evidence type="ECO:0000256" key="4">
    <source>
        <dbReference type="ARBA" id="ARBA00023136"/>
    </source>
</evidence>
<feature type="transmembrane region" description="Helical" evidence="5">
    <location>
        <begin position="37"/>
        <end position="56"/>
    </location>
</feature>